<accession>A0A4Q0MK69</accession>
<gene>
    <name evidence="2" type="ORF">EK403_07155</name>
</gene>
<name>A0A4Q0MK69_9HYPH</name>
<proteinExistence type="predicted"/>
<organism evidence="2 3">
    <name type="scientific">Hansschlegelia zhihuaiae</name>
    <dbReference type="NCBI Taxonomy" id="405005"/>
    <lineage>
        <taxon>Bacteria</taxon>
        <taxon>Pseudomonadati</taxon>
        <taxon>Pseudomonadota</taxon>
        <taxon>Alphaproteobacteria</taxon>
        <taxon>Hyphomicrobiales</taxon>
        <taxon>Methylopilaceae</taxon>
        <taxon>Hansschlegelia</taxon>
    </lineage>
</organism>
<protein>
    <submittedName>
        <fullName evidence="2">Uncharacterized protein</fullName>
    </submittedName>
</protein>
<evidence type="ECO:0000313" key="2">
    <source>
        <dbReference type="EMBL" id="RXF74141.1"/>
    </source>
</evidence>
<keyword evidence="3" id="KW-1185">Reference proteome</keyword>
<dbReference type="OrthoDB" id="311329at2"/>
<dbReference type="EMBL" id="RYFI01000005">
    <property type="protein sequence ID" value="RXF74141.1"/>
    <property type="molecule type" value="Genomic_DNA"/>
</dbReference>
<evidence type="ECO:0000256" key="1">
    <source>
        <dbReference type="SAM" id="MobiDB-lite"/>
    </source>
</evidence>
<sequence length="109" mass="11307">MIAADAHGVGADEGPVDATKVDRLQSFVDLRLPIGDAGAVTVRGGRELMPLGSERLISMLDRSAHRRAPPADRASADAIRGGAVTRTMTGAQMSGSAAAASRQTRLRRG</sequence>
<comment type="caution">
    <text evidence="2">The sequence shown here is derived from an EMBL/GenBank/DDBJ whole genome shotgun (WGS) entry which is preliminary data.</text>
</comment>
<dbReference type="AlphaFoldDB" id="A0A4Q0MK69"/>
<feature type="region of interest" description="Disordered" evidence="1">
    <location>
        <begin position="87"/>
        <end position="109"/>
    </location>
</feature>
<evidence type="ECO:0000313" key="3">
    <source>
        <dbReference type="Proteomes" id="UP000289708"/>
    </source>
</evidence>
<dbReference type="RefSeq" id="WP_128776817.1">
    <property type="nucleotide sequence ID" value="NZ_RYFI01000005.1"/>
</dbReference>
<reference evidence="2 3" key="1">
    <citation type="submission" date="2018-12" db="EMBL/GenBank/DDBJ databases">
        <title>bacterium Hansschlegelia zhihuaiae S113.</title>
        <authorList>
            <person name="He J."/>
        </authorList>
    </citation>
    <scope>NUCLEOTIDE SEQUENCE [LARGE SCALE GENOMIC DNA]</scope>
    <source>
        <strain evidence="2 3">S 113</strain>
    </source>
</reference>
<dbReference type="Proteomes" id="UP000289708">
    <property type="component" value="Unassembled WGS sequence"/>
</dbReference>